<name>A0A087U123_STEMI</name>
<feature type="non-terminal residue" evidence="1">
    <location>
        <position position="91"/>
    </location>
</feature>
<dbReference type="AlphaFoldDB" id="A0A087U123"/>
<dbReference type="Proteomes" id="UP000054359">
    <property type="component" value="Unassembled WGS sequence"/>
</dbReference>
<evidence type="ECO:0000313" key="2">
    <source>
        <dbReference type="Proteomes" id="UP000054359"/>
    </source>
</evidence>
<dbReference type="EMBL" id="KK117649">
    <property type="protein sequence ID" value="KFM71062.1"/>
    <property type="molecule type" value="Genomic_DNA"/>
</dbReference>
<gene>
    <name evidence="1" type="ORF">X975_07652</name>
</gene>
<accession>A0A087U123</accession>
<reference evidence="1 2" key="1">
    <citation type="submission" date="2013-11" db="EMBL/GenBank/DDBJ databases">
        <title>Genome sequencing of Stegodyphus mimosarum.</title>
        <authorList>
            <person name="Bechsgaard J."/>
        </authorList>
    </citation>
    <scope>NUCLEOTIDE SEQUENCE [LARGE SCALE GENOMIC DNA]</scope>
</reference>
<proteinExistence type="predicted"/>
<evidence type="ECO:0000313" key="1">
    <source>
        <dbReference type="EMBL" id="KFM71062.1"/>
    </source>
</evidence>
<protein>
    <submittedName>
        <fullName evidence="1">Uncharacterized protein</fullName>
    </submittedName>
</protein>
<sequence length="91" mass="10846">MTTKLDEWYRGAQVVIVRYRYLVKEQDFMTSLVRTYSSLLRYPELGLFTLYEQIISNLQSLEACPNDYLQQFNSVMDNSLIHCVRLEKEAR</sequence>
<keyword evidence="2" id="KW-1185">Reference proteome</keyword>
<organism evidence="1 2">
    <name type="scientific">Stegodyphus mimosarum</name>
    <name type="common">African social velvet spider</name>
    <dbReference type="NCBI Taxonomy" id="407821"/>
    <lineage>
        <taxon>Eukaryota</taxon>
        <taxon>Metazoa</taxon>
        <taxon>Ecdysozoa</taxon>
        <taxon>Arthropoda</taxon>
        <taxon>Chelicerata</taxon>
        <taxon>Arachnida</taxon>
        <taxon>Araneae</taxon>
        <taxon>Araneomorphae</taxon>
        <taxon>Entelegynae</taxon>
        <taxon>Eresoidea</taxon>
        <taxon>Eresidae</taxon>
        <taxon>Stegodyphus</taxon>
    </lineage>
</organism>